<proteinExistence type="predicted"/>
<name>A0A644VAB3_9ZZZZ</name>
<evidence type="ECO:0008006" key="2">
    <source>
        <dbReference type="Google" id="ProtNLM"/>
    </source>
</evidence>
<dbReference type="EMBL" id="VSSQ01000254">
    <property type="protein sequence ID" value="MPL88306.1"/>
    <property type="molecule type" value="Genomic_DNA"/>
</dbReference>
<protein>
    <recommendedName>
        <fullName evidence="2">Right handed beta helix domain-containing protein</fullName>
    </recommendedName>
</protein>
<comment type="caution">
    <text evidence="1">The sequence shown here is derived from an EMBL/GenBank/DDBJ whole genome shotgun (WGS) entry which is preliminary data.</text>
</comment>
<evidence type="ECO:0000313" key="1">
    <source>
        <dbReference type="EMBL" id="MPL88306.1"/>
    </source>
</evidence>
<organism evidence="1">
    <name type="scientific">bioreactor metagenome</name>
    <dbReference type="NCBI Taxonomy" id="1076179"/>
    <lineage>
        <taxon>unclassified sequences</taxon>
        <taxon>metagenomes</taxon>
        <taxon>ecological metagenomes</taxon>
    </lineage>
</organism>
<dbReference type="AlphaFoldDB" id="A0A644VAB3"/>
<dbReference type="InterPro" id="IPR011050">
    <property type="entry name" value="Pectin_lyase_fold/virulence"/>
</dbReference>
<accession>A0A644VAB3</accession>
<reference evidence="1" key="1">
    <citation type="submission" date="2019-08" db="EMBL/GenBank/DDBJ databases">
        <authorList>
            <person name="Kucharzyk K."/>
            <person name="Murdoch R.W."/>
            <person name="Higgins S."/>
            <person name="Loffler F."/>
        </authorList>
    </citation>
    <scope>NUCLEOTIDE SEQUENCE</scope>
</reference>
<dbReference type="SUPFAM" id="SSF51126">
    <property type="entry name" value="Pectin lyase-like"/>
    <property type="match status" value="1"/>
</dbReference>
<gene>
    <name evidence="1" type="ORF">SDC9_34326</name>
</gene>
<sequence>MIMKKGLIFVSILLAVLSQLVTGCDGMDENYATGSNYNLRFSTDTVSFDTIFSTIGSTTKQFMVYNIFDKPLNIQSIELAQGEKKGFRINVDGLKGTNFQDVEVRPNDSLYVFIEVTVNPNGTNQPLLIEDSVIFTTNGVRQAVKLQAFGQDVVLCKGGTILAKDTLLTSKQPYLVYDSLVIAKDATVTLEQGTRIFMHDKANLIVRGTLIAKGTRTAPIIIRGDRLDKLLDNLPYDLIPDQWGGIYFATTSYGNILDHVVVRNGSSGITMMQADPEKSKLIIGNSQITNSDGYLFSAVNCNIEAYNTEFSNSGEAVVMLVGGRYSFTHCTLANNFAFGARTVPTLILSNNLTNAENKVVLYPLQKADFQNCIIDGNLSTGELALYYQQGTSQDAFSYQFTNCLIKSKEEANVHFTDILWGTSPGYRLSGEAGDYRYDFRPDSTSIVRGKAARSFSVKYPLDRFGVNRLNDSDGPDIGAYEYIREANE</sequence>
<dbReference type="PROSITE" id="PS51257">
    <property type="entry name" value="PROKAR_LIPOPROTEIN"/>
    <property type="match status" value="1"/>
</dbReference>